<evidence type="ECO:0008006" key="3">
    <source>
        <dbReference type="Google" id="ProtNLM"/>
    </source>
</evidence>
<dbReference type="EMBL" id="CP034235">
    <property type="protein sequence ID" value="QGQ97829.1"/>
    <property type="molecule type" value="Genomic_DNA"/>
</dbReference>
<dbReference type="SUPFAM" id="SSF56524">
    <property type="entry name" value="Oxidoreductase molybdopterin-binding domain"/>
    <property type="match status" value="1"/>
</dbReference>
<dbReference type="InterPro" id="IPR036374">
    <property type="entry name" value="OxRdtase_Mopterin-bd_sf"/>
</dbReference>
<organism evidence="1 2">
    <name type="scientific">Paenibacillus psychroresistens</name>
    <dbReference type="NCBI Taxonomy" id="1778678"/>
    <lineage>
        <taxon>Bacteria</taxon>
        <taxon>Bacillati</taxon>
        <taxon>Bacillota</taxon>
        <taxon>Bacilli</taxon>
        <taxon>Bacillales</taxon>
        <taxon>Paenibacillaceae</taxon>
        <taxon>Paenibacillus</taxon>
    </lineage>
</organism>
<dbReference type="KEGG" id="ppsc:EHS13_24535"/>
<proteinExistence type="predicted"/>
<accession>A0A6B8RP78</accession>
<gene>
    <name evidence="1" type="ORF">EHS13_24535</name>
</gene>
<reference evidence="2" key="1">
    <citation type="submission" date="2018-11" db="EMBL/GenBank/DDBJ databases">
        <title>Complete genome sequence of Paenibacillus sp. ML311-T8.</title>
        <authorList>
            <person name="Nam Y.-D."/>
            <person name="Kang J."/>
            <person name="Chung W.-H."/>
            <person name="Park Y.S."/>
        </authorList>
    </citation>
    <scope>NUCLEOTIDE SEQUENCE [LARGE SCALE GENOMIC DNA]</scope>
    <source>
        <strain evidence="2">ML311-T8</strain>
    </source>
</reference>
<keyword evidence="2" id="KW-1185">Reference proteome</keyword>
<dbReference type="RefSeq" id="WP_155702930.1">
    <property type="nucleotide sequence ID" value="NZ_CP034235.1"/>
</dbReference>
<dbReference type="Gene3D" id="3.90.420.10">
    <property type="entry name" value="Oxidoreductase, molybdopterin-binding domain"/>
    <property type="match status" value="1"/>
</dbReference>
<dbReference type="Proteomes" id="UP000426246">
    <property type="component" value="Chromosome"/>
</dbReference>
<evidence type="ECO:0000313" key="2">
    <source>
        <dbReference type="Proteomes" id="UP000426246"/>
    </source>
</evidence>
<name>A0A6B8RP78_9BACL</name>
<evidence type="ECO:0000313" key="1">
    <source>
        <dbReference type="EMBL" id="QGQ97829.1"/>
    </source>
</evidence>
<protein>
    <recommendedName>
        <fullName evidence="3">Oxidoreductase molybdopterin-binding domain-containing protein</fullName>
    </recommendedName>
</protein>
<dbReference type="OrthoDB" id="2381583at2"/>
<sequence>MEIQFIEKEIMHKLSIVELLAMSPIIVNINERVPGVEGRAIDLVSWYDIWAKARGLTVSEYPTHLSVEAADEFCATMAWAELEQAVLLYEQEGQPLVKDAPLRLYVPDGSSACLNVKSVVKLIFIHQEDLDSKATYGFKNKITLDDLKKK</sequence>
<dbReference type="AlphaFoldDB" id="A0A6B8RP78"/>